<evidence type="ECO:0000313" key="1">
    <source>
        <dbReference type="EMBL" id="MDN7011668.1"/>
    </source>
</evidence>
<reference evidence="1" key="1">
    <citation type="submission" date="2019-05" db="EMBL/GenBank/DDBJ databases">
        <title>Isolation and characterization of methanogens from the cold seep sediment at Four-Way Closure Ridge.</title>
        <authorList>
            <person name="You Y.-T."/>
            <person name="Chen S.-C."/>
            <person name="Zhang W.-L."/>
            <person name="Lai M.-C."/>
        </authorList>
    </citation>
    <scope>NUCLEOTIDE SEQUENCE</scope>
    <source>
        <strain evidence="1">FWC-SCC3</strain>
    </source>
</reference>
<dbReference type="Proteomes" id="UP001168423">
    <property type="component" value="Unassembled WGS sequence"/>
</dbReference>
<dbReference type="EMBL" id="VCYI01000001">
    <property type="protein sequence ID" value="MDN7011668.1"/>
    <property type="molecule type" value="Genomic_DNA"/>
</dbReference>
<accession>A0ABT8LY09</accession>
<gene>
    <name evidence="1" type="ORF">FGW20_01155</name>
</gene>
<keyword evidence="2" id="KW-1185">Reference proteome</keyword>
<evidence type="ECO:0000313" key="2">
    <source>
        <dbReference type="Proteomes" id="UP001168423"/>
    </source>
</evidence>
<protein>
    <submittedName>
        <fullName evidence="1">Uncharacterized protein</fullName>
    </submittedName>
</protein>
<dbReference type="RefSeq" id="WP_301676273.1">
    <property type="nucleotide sequence ID" value="NZ_VCYI01000001.1"/>
</dbReference>
<comment type="caution">
    <text evidence="1">The sequence shown here is derived from an EMBL/GenBank/DDBJ whole genome shotgun (WGS) entry which is preliminary data.</text>
</comment>
<sequence>MNITVITAFGVSDIDTPGISPAVLEIAVEPGQGRAAEDKLIVHAVAGRFQYVAGPSPDRFRISLDQYTDLYHLREALLEIAELESHRSVDISAIRDLIEDLQQQRGKTIARKDTNTIEDETATGFTGMSFF</sequence>
<proteinExistence type="predicted"/>
<name>A0ABT8LY09_9EURY</name>
<organism evidence="1 2">
    <name type="scientific">Methanoculleus methanifontis</name>
    <dbReference type="NCBI Taxonomy" id="2584086"/>
    <lineage>
        <taxon>Archaea</taxon>
        <taxon>Methanobacteriati</taxon>
        <taxon>Methanobacteriota</taxon>
        <taxon>Stenosarchaea group</taxon>
        <taxon>Methanomicrobia</taxon>
        <taxon>Methanomicrobiales</taxon>
        <taxon>Methanomicrobiaceae</taxon>
        <taxon>Methanoculleus</taxon>
    </lineage>
</organism>